<evidence type="ECO:0000256" key="1">
    <source>
        <dbReference type="SAM" id="SignalP"/>
    </source>
</evidence>
<dbReference type="AlphaFoldDB" id="R7UC26"/>
<evidence type="ECO:0000313" key="3">
    <source>
        <dbReference type="EnsemblMetazoa" id="CapteP175196"/>
    </source>
</evidence>
<dbReference type="OrthoDB" id="6086925at2759"/>
<proteinExistence type="predicted"/>
<dbReference type="EMBL" id="AMQN01008417">
    <property type="status" value="NOT_ANNOTATED_CDS"/>
    <property type="molecule type" value="Genomic_DNA"/>
</dbReference>
<reference evidence="3" key="3">
    <citation type="submission" date="2015-06" db="UniProtKB">
        <authorList>
            <consortium name="EnsemblMetazoa"/>
        </authorList>
    </citation>
    <scope>IDENTIFICATION</scope>
</reference>
<reference evidence="2 4" key="2">
    <citation type="journal article" date="2013" name="Nature">
        <title>Insights into bilaterian evolution from three spiralian genomes.</title>
        <authorList>
            <person name="Simakov O."/>
            <person name="Marletaz F."/>
            <person name="Cho S.J."/>
            <person name="Edsinger-Gonzales E."/>
            <person name="Havlak P."/>
            <person name="Hellsten U."/>
            <person name="Kuo D.H."/>
            <person name="Larsson T."/>
            <person name="Lv J."/>
            <person name="Arendt D."/>
            <person name="Savage R."/>
            <person name="Osoegawa K."/>
            <person name="de Jong P."/>
            <person name="Grimwood J."/>
            <person name="Chapman J.A."/>
            <person name="Shapiro H."/>
            <person name="Aerts A."/>
            <person name="Otillar R.P."/>
            <person name="Terry A.Y."/>
            <person name="Boore J.L."/>
            <person name="Grigoriev I.V."/>
            <person name="Lindberg D.R."/>
            <person name="Seaver E.C."/>
            <person name="Weisblat D.A."/>
            <person name="Putnam N.H."/>
            <person name="Rokhsar D.S."/>
        </authorList>
    </citation>
    <scope>NUCLEOTIDE SEQUENCE</scope>
    <source>
        <strain evidence="2 4">I ESC-2004</strain>
    </source>
</reference>
<evidence type="ECO:0000313" key="2">
    <source>
        <dbReference type="EMBL" id="ELU03534.1"/>
    </source>
</evidence>
<dbReference type="HOGENOM" id="CLU_056628_2_1_1"/>
<dbReference type="PANTHER" id="PTHR24024:SF18">
    <property type="entry name" value="SHORT-CHAIN COLLAGEN C4-LIKE"/>
    <property type="match status" value="1"/>
</dbReference>
<feature type="signal peptide" evidence="1">
    <location>
        <begin position="1"/>
        <end position="30"/>
    </location>
</feature>
<dbReference type="InterPro" id="IPR051077">
    <property type="entry name" value="Ca-dependent_lectin"/>
</dbReference>
<organism evidence="2">
    <name type="scientific">Capitella teleta</name>
    <name type="common">Polychaete worm</name>
    <dbReference type="NCBI Taxonomy" id="283909"/>
    <lineage>
        <taxon>Eukaryota</taxon>
        <taxon>Metazoa</taxon>
        <taxon>Spiralia</taxon>
        <taxon>Lophotrochozoa</taxon>
        <taxon>Annelida</taxon>
        <taxon>Polychaeta</taxon>
        <taxon>Sedentaria</taxon>
        <taxon>Scolecida</taxon>
        <taxon>Capitellidae</taxon>
        <taxon>Capitella</taxon>
    </lineage>
</organism>
<keyword evidence="4" id="KW-1185">Reference proteome</keyword>
<gene>
    <name evidence="2" type="ORF">CAPTEDRAFT_175196</name>
</gene>
<dbReference type="PANTHER" id="PTHR24024">
    <property type="entry name" value="PULMONARY SURFACTANT-ASSOCIATED PROTEIN A"/>
    <property type="match status" value="1"/>
</dbReference>
<reference evidence="4" key="1">
    <citation type="submission" date="2012-12" db="EMBL/GenBank/DDBJ databases">
        <authorList>
            <person name="Hellsten U."/>
            <person name="Grimwood J."/>
            <person name="Chapman J.A."/>
            <person name="Shapiro H."/>
            <person name="Aerts A."/>
            <person name="Otillar R.P."/>
            <person name="Terry A.Y."/>
            <person name="Boore J.L."/>
            <person name="Simakov O."/>
            <person name="Marletaz F."/>
            <person name="Cho S.-J."/>
            <person name="Edsinger-Gonzales E."/>
            <person name="Havlak P."/>
            <person name="Kuo D.-H."/>
            <person name="Larsson T."/>
            <person name="Lv J."/>
            <person name="Arendt D."/>
            <person name="Savage R."/>
            <person name="Osoegawa K."/>
            <person name="de Jong P."/>
            <person name="Lindberg D.R."/>
            <person name="Seaver E.C."/>
            <person name="Weisblat D.A."/>
            <person name="Putnam N.H."/>
            <person name="Grigoriev I.V."/>
            <person name="Rokhsar D.S."/>
        </authorList>
    </citation>
    <scope>NUCLEOTIDE SEQUENCE</scope>
    <source>
        <strain evidence="4">I ESC-2004</strain>
    </source>
</reference>
<evidence type="ECO:0000313" key="4">
    <source>
        <dbReference type="Proteomes" id="UP000014760"/>
    </source>
</evidence>
<dbReference type="EnsemblMetazoa" id="CapteT175196">
    <property type="protein sequence ID" value="CapteP175196"/>
    <property type="gene ID" value="CapteG175196"/>
</dbReference>
<dbReference type="EMBL" id="KB303059">
    <property type="protein sequence ID" value="ELU03534.1"/>
    <property type="molecule type" value="Genomic_DNA"/>
</dbReference>
<dbReference type="GO" id="GO:0005615">
    <property type="term" value="C:extracellular space"/>
    <property type="evidence" value="ECO:0007669"/>
    <property type="project" value="TreeGrafter"/>
</dbReference>
<feature type="chain" id="PRO_5008787856" description="Short-chain collagen C4-like" evidence="1">
    <location>
        <begin position="31"/>
        <end position="239"/>
    </location>
</feature>
<name>R7UC26_CAPTE</name>
<evidence type="ECO:0008006" key="5">
    <source>
        <dbReference type="Google" id="ProtNLM"/>
    </source>
</evidence>
<accession>R7UC26</accession>
<dbReference type="OMA" id="GYLMSAR"/>
<sequence>MGLRFISSAFRGETFIFLLLFVAFVDPSVTNRVNENRTAKNTTDEHQARTVGGGAVYTRWGRNNCMDGIHTELVYHGYAGGSHYTSAGGASDYLCLPSDPQWGSYNEVANGLGEVWGAEYETASFPFTLRNEGPSTLQNQNVPCAVCRAKTRASVLMVPARQECHEGWTREYSGYLTSGHKAHKGRTQYACMDAVPEADVAGYRNEDGVLFYPVEGICGSLPCPPYINGRELTCVVCTK</sequence>
<dbReference type="Proteomes" id="UP000014760">
    <property type="component" value="Unassembled WGS sequence"/>
</dbReference>
<keyword evidence="1" id="KW-0732">Signal</keyword>
<protein>
    <recommendedName>
        <fullName evidence="5">Short-chain collagen C4-like</fullName>
    </recommendedName>
</protein>